<organism evidence="1 2">
    <name type="scientific">Spirosoma fluviale</name>
    <dbReference type="NCBI Taxonomy" id="1597977"/>
    <lineage>
        <taxon>Bacteria</taxon>
        <taxon>Pseudomonadati</taxon>
        <taxon>Bacteroidota</taxon>
        <taxon>Cytophagia</taxon>
        <taxon>Cytophagales</taxon>
        <taxon>Cytophagaceae</taxon>
        <taxon>Spirosoma</taxon>
    </lineage>
</organism>
<accession>A0A286F9Q0</accession>
<sequence length="253" mass="29279">MSYKLPFALTQPMNYYFLLFLIGCLTSRATGQTLKPDSSFQQLARNQAVRAYEQDLREQAHVYEGNEYIAHDHRIKIHPFFGVDSLLSCTIVYRGAQYSDIKMLYDVVRDQLAIQPPGGGFRLRPRNDYVASFIMGQHQFIRIVGDSAAGVPTGFYEILHNGRIKALARRVKVIHEDISSGKFQADYLVKDRFFVVKDGVYYEVKSKRSLLQVFPEQAKVLRKFMRSNSLKFNDEKREEAISQVTNRYEDLLK</sequence>
<reference evidence="2" key="1">
    <citation type="submission" date="2017-09" db="EMBL/GenBank/DDBJ databases">
        <authorList>
            <person name="Varghese N."/>
            <person name="Submissions S."/>
        </authorList>
    </citation>
    <scope>NUCLEOTIDE SEQUENCE [LARGE SCALE GENOMIC DNA]</scope>
    <source>
        <strain evidence="2">DSM 29961</strain>
    </source>
</reference>
<protein>
    <submittedName>
        <fullName evidence="1">Uncharacterized protein</fullName>
    </submittedName>
</protein>
<evidence type="ECO:0000313" key="2">
    <source>
        <dbReference type="Proteomes" id="UP000219452"/>
    </source>
</evidence>
<dbReference type="AlphaFoldDB" id="A0A286F9Q0"/>
<keyword evidence="2" id="KW-1185">Reference proteome</keyword>
<dbReference type="EMBL" id="OCNH01000001">
    <property type="protein sequence ID" value="SOD79968.1"/>
    <property type="molecule type" value="Genomic_DNA"/>
</dbReference>
<evidence type="ECO:0000313" key="1">
    <source>
        <dbReference type="EMBL" id="SOD79968.1"/>
    </source>
</evidence>
<dbReference type="PROSITE" id="PS51257">
    <property type="entry name" value="PROKAR_LIPOPROTEIN"/>
    <property type="match status" value="1"/>
</dbReference>
<proteinExistence type="predicted"/>
<name>A0A286F9Q0_9BACT</name>
<dbReference type="OrthoDB" id="655382at2"/>
<gene>
    <name evidence="1" type="ORF">SAMN06269250_1167</name>
</gene>
<dbReference type="Proteomes" id="UP000219452">
    <property type="component" value="Unassembled WGS sequence"/>
</dbReference>